<keyword evidence="5" id="KW-1185">Reference proteome</keyword>
<dbReference type="Gene3D" id="3.40.1550.10">
    <property type="entry name" value="CheC-like"/>
    <property type="match status" value="1"/>
</dbReference>
<evidence type="ECO:0000256" key="2">
    <source>
        <dbReference type="ARBA" id="ARBA00022801"/>
    </source>
</evidence>
<dbReference type="RefSeq" id="WP_012940758.1">
    <property type="nucleotide sequence ID" value="NC_013741.1"/>
</dbReference>
<dbReference type="GO" id="GO:0016787">
    <property type="term" value="F:hydrolase activity"/>
    <property type="evidence" value="ECO:0007669"/>
    <property type="project" value="UniProtKB-KW"/>
</dbReference>
<dbReference type="Pfam" id="PF04509">
    <property type="entry name" value="CheC"/>
    <property type="match status" value="2"/>
</dbReference>
<evidence type="ECO:0000256" key="1">
    <source>
        <dbReference type="ARBA" id="ARBA00022500"/>
    </source>
</evidence>
<accession>D2RE78</accession>
<dbReference type="PANTHER" id="PTHR43693">
    <property type="entry name" value="PROTEIN PHOSPHATASE CHEZ"/>
    <property type="match status" value="1"/>
</dbReference>
<dbReference type="OrthoDB" id="182374at2157"/>
<dbReference type="GeneID" id="8740060"/>
<dbReference type="InterPro" id="IPR007597">
    <property type="entry name" value="CheC"/>
</dbReference>
<proteinExistence type="predicted"/>
<protein>
    <submittedName>
        <fullName evidence="4">CheC, inhibitor of MCP methylation</fullName>
    </submittedName>
</protein>
<reference evidence="4 5" key="1">
    <citation type="journal article" date="2010" name="Stand. Genomic Sci.">
        <title>Complete genome sequence of Archaeoglobus profundus type strain (AV18).</title>
        <authorList>
            <person name="von Jan M."/>
            <person name="Lapidus A."/>
            <person name="Del Rio T.G."/>
            <person name="Copeland A."/>
            <person name="Tice H."/>
            <person name="Cheng J.F."/>
            <person name="Lucas S."/>
            <person name="Chen F."/>
            <person name="Nolan M."/>
            <person name="Goodwin L."/>
            <person name="Han C."/>
            <person name="Pitluck S."/>
            <person name="Liolios K."/>
            <person name="Ivanova N."/>
            <person name="Mavromatis K."/>
            <person name="Ovchinnikova G."/>
            <person name="Chertkov O."/>
            <person name="Pati A."/>
            <person name="Chen A."/>
            <person name="Palaniappan K."/>
            <person name="Land M."/>
            <person name="Hauser L."/>
            <person name="Chang Y.J."/>
            <person name="Jeffries C.D."/>
            <person name="Saunders E."/>
            <person name="Brettin T."/>
            <person name="Detter J.C."/>
            <person name="Chain P."/>
            <person name="Eichinger K."/>
            <person name="Huber H."/>
            <person name="Spring S."/>
            <person name="Rohde M."/>
            <person name="Goker M."/>
            <person name="Wirth R."/>
            <person name="Woyke T."/>
            <person name="Bristow J."/>
            <person name="Eisen J.A."/>
            <person name="Markowitz V."/>
            <person name="Hugenholtz P."/>
            <person name="Kyrpides N.C."/>
            <person name="Klenk H.P."/>
        </authorList>
    </citation>
    <scope>NUCLEOTIDE SEQUENCE [LARGE SCALE GENOMIC DNA]</scope>
    <source>
        <strain evidence="5">DSM 5631 / JCM 9629 / NBRC 100127 / Av18</strain>
    </source>
</reference>
<dbReference type="EMBL" id="CP001857">
    <property type="protein sequence ID" value="ADB58422.1"/>
    <property type="molecule type" value="Genomic_DNA"/>
</dbReference>
<keyword evidence="1" id="KW-0145">Chemotaxis</keyword>
<dbReference type="GO" id="GO:0006935">
    <property type="term" value="P:chemotaxis"/>
    <property type="evidence" value="ECO:0007669"/>
    <property type="project" value="UniProtKB-KW"/>
</dbReference>
<evidence type="ECO:0000313" key="5">
    <source>
        <dbReference type="Proteomes" id="UP000001901"/>
    </source>
</evidence>
<evidence type="ECO:0000313" key="4">
    <source>
        <dbReference type="EMBL" id="ADB58422.1"/>
    </source>
</evidence>
<feature type="domain" description="CheC-like protein" evidence="3">
    <location>
        <begin position="102"/>
        <end position="137"/>
    </location>
</feature>
<dbReference type="PANTHER" id="PTHR43693:SF1">
    <property type="entry name" value="PROTEIN PHOSPHATASE CHEZ"/>
    <property type="match status" value="1"/>
</dbReference>
<dbReference type="AlphaFoldDB" id="D2RE78"/>
<dbReference type="InterPro" id="IPR050992">
    <property type="entry name" value="CheZ_family_phosphatases"/>
</dbReference>
<feature type="domain" description="CheC-like protein" evidence="3">
    <location>
        <begin position="10"/>
        <end position="43"/>
    </location>
</feature>
<dbReference type="SUPFAM" id="SSF103039">
    <property type="entry name" value="CheC-like"/>
    <property type="match status" value="1"/>
</dbReference>
<dbReference type="HOGENOM" id="CLU_087860_2_2_2"/>
<dbReference type="CDD" id="cd17909">
    <property type="entry name" value="CheC_ClassI"/>
    <property type="match status" value="1"/>
</dbReference>
<gene>
    <name evidence="4" type="ordered locus">Arcpr_1373</name>
</gene>
<dbReference type="InterPro" id="IPR028976">
    <property type="entry name" value="CheC-like_sf"/>
</dbReference>
<dbReference type="PaxDb" id="572546-Arcpr_1373"/>
<dbReference type="STRING" id="572546.Arcpr_1373"/>
<name>D2RE78_ARCPA</name>
<evidence type="ECO:0000259" key="3">
    <source>
        <dbReference type="Pfam" id="PF04509"/>
    </source>
</evidence>
<dbReference type="Proteomes" id="UP000001901">
    <property type="component" value="Chromosome"/>
</dbReference>
<dbReference type="eggNOG" id="arCOG02381">
    <property type="taxonomic scope" value="Archaea"/>
</dbReference>
<keyword evidence="2" id="KW-0378">Hydrolase</keyword>
<dbReference type="KEGG" id="apo:Arcpr_1373"/>
<organism evidence="4 5">
    <name type="scientific">Archaeoglobus profundus (strain DSM 5631 / JCM 9629 / NBRC 100127 / Av18)</name>
    <dbReference type="NCBI Taxonomy" id="572546"/>
    <lineage>
        <taxon>Archaea</taxon>
        <taxon>Methanobacteriati</taxon>
        <taxon>Methanobacteriota</taxon>
        <taxon>Archaeoglobi</taxon>
        <taxon>Archaeoglobales</taxon>
        <taxon>Archaeoglobaceae</taxon>
        <taxon>Archaeoglobus</taxon>
    </lineage>
</organism>
<sequence length="198" mass="21478">MDLGSLSDLELEALRELGNIGAGHAATSLSQMLGKTVEMSVPMVRVVEISKIHEVIDVSKIVSGVVTGLNDLENGETGYLYVVFPEETEKRIAEMMMLDGDMIESALMEIGNILSSSFCDAMAEMLGTMLIPTPPSFAKDYSVAILDALLAQLATKGDHVVIFDTELKDEDGVVNIEILLLPSENFMGYIARMISMVE</sequence>